<reference evidence="4" key="1">
    <citation type="journal article" date="2018" name="Nat. Microbiol.">
        <title>Leveraging single-cell genomics to expand the fungal tree of life.</title>
        <authorList>
            <person name="Ahrendt S.R."/>
            <person name="Quandt C.A."/>
            <person name="Ciobanu D."/>
            <person name="Clum A."/>
            <person name="Salamov A."/>
            <person name="Andreopoulos B."/>
            <person name="Cheng J.F."/>
            <person name="Woyke T."/>
            <person name="Pelin A."/>
            <person name="Henrissat B."/>
            <person name="Reynolds N.K."/>
            <person name="Benny G.L."/>
            <person name="Smith M.E."/>
            <person name="James T.Y."/>
            <person name="Grigoriev I.V."/>
        </authorList>
    </citation>
    <scope>NUCLEOTIDE SEQUENCE [LARGE SCALE GENOMIC DNA]</scope>
    <source>
        <strain evidence="4">Baker2002</strain>
    </source>
</reference>
<dbReference type="GO" id="GO:0045022">
    <property type="term" value="P:early endosome to late endosome transport"/>
    <property type="evidence" value="ECO:0007669"/>
    <property type="project" value="TreeGrafter"/>
</dbReference>
<dbReference type="InterPro" id="IPR037191">
    <property type="entry name" value="VPS9_dom_sf"/>
</dbReference>
<dbReference type="InterPro" id="IPR036770">
    <property type="entry name" value="Ankyrin_rpt-contain_sf"/>
</dbReference>
<sequence length="1200" mass="135306">MADVGPEWPVLHNPLLNALFSNPAHATGPTKHTIRQLADNHTSYTILVPPAHVLFSRTDPTRRPLADLCYGDDEFVRSHIIKSATPFSVTTAPVSKAQLIIYDTMNGRQVLLRGGTLVAGKNFKKRVRAKVLAVSHLESFCKYMPQGSRFHLIYIEDTLLYGQPPGPGTAGAEMRFRGPETARGTVPVTFEDLLRNFPVLSKAMSARFCALFHHNNRKLEKLRVRQIMRLSEIIAEFRSIESDAVAIVQDCVNENTADGDRVWSVLESVARQHPGLDMDVLVHEYVELNLYDKVWQQLVYQYDTSGHAEFRRVLTPDLYHDLSCLSFNQLDVPVDEPWKLNLLQGRITESIDLMCKLQTGDALNLRQKMQIIADTVIALTGGADPSLSAELVIDADTLIGLLIMVVVHAKIQDLEAHLVHIRHFSPVAQGSLGYMSYILSNVDAVLYLLSPGDDTSEKAHLASMVAASAHNYKLWYAIRTGDDASLVQILEEVRVKHGDRPLPKTHFLRSKNIHSESCFNFAVRSRSLRVFNTLLEYTAPWVLFEDLVFDRNTTTGQNLLMVALQEECHDIAMELIGVIEENATADECSAYYNSRDKNGRTVGHYLSHNLDALDAIGQHIDWCAKDKSAQTPLVAVCRCYDHSDYRTLVQKVFRQVFRQCDAKLTLDDHIDKAGNTLLHVLAKGIRQSGLLSCDRALVDPNALNAKQLSPMALYVRYSRTESLAEVLQHDTTVFDLEDPRLFYNVLDYCSFSASKLSTGSNGDFLAIQDLLVRRFFAGLYPGHGIRYYGLLTARLDSTLDDWLVQVVCYDVAAKNVRTKYVAMDKLHQFYHYQKSRVALDFLPPSKALSENFPKGKTVVPISAKFHVNRSLEYLNAFMCSAHFMARDIQRQLHQSFSRFLADIQPEFLGKPPAGAEKEVTLTQACVSVIVYFVEFSQNDIRGYLSAVRKVRRLLSAGGLKQQEQQYLFDYFLRSVCEVPSCHVSEVDPKRIADVFLRVEPMMLWLEMCAEELLRSCATLLDKVVRWKASYGRIRELNNELQHFELQIVGGAGPKSGSDVRAPGLPRTNSLSVELALAEIDIPDETSFFNFGLVDSKRSRYKKILMLKAEGVKRLMDLNDEIRRDHERLAASISQFLPFRAGYLVFCVKRLVQATLLQLRVRRSQLHRYLAEARAAPLHMCPATRAAPAPPPLPPPPPHSI</sequence>
<comment type="similarity">
    <text evidence="1">Belongs to the UPF0507 family.</text>
</comment>
<dbReference type="SUPFAM" id="SSF48403">
    <property type="entry name" value="Ankyrin repeat"/>
    <property type="match status" value="1"/>
</dbReference>
<evidence type="ECO:0000256" key="1">
    <source>
        <dbReference type="ARBA" id="ARBA00007428"/>
    </source>
</evidence>
<dbReference type="GO" id="GO:0005770">
    <property type="term" value="C:late endosome"/>
    <property type="evidence" value="ECO:0007669"/>
    <property type="project" value="TreeGrafter"/>
</dbReference>
<dbReference type="PROSITE" id="PS51205">
    <property type="entry name" value="VPS9"/>
    <property type="match status" value="1"/>
</dbReference>
<evidence type="ECO:0000259" key="2">
    <source>
        <dbReference type="PROSITE" id="PS51205"/>
    </source>
</evidence>
<protein>
    <recommendedName>
        <fullName evidence="2">VPS9 domain-containing protein</fullName>
    </recommendedName>
</protein>
<dbReference type="GO" id="GO:0097422">
    <property type="term" value="C:tubular endosome"/>
    <property type="evidence" value="ECO:0007669"/>
    <property type="project" value="TreeGrafter"/>
</dbReference>
<dbReference type="Gene3D" id="1.20.1050.80">
    <property type="entry name" value="VPS9 domain"/>
    <property type="match status" value="1"/>
</dbReference>
<dbReference type="GO" id="GO:0030133">
    <property type="term" value="C:transport vesicle"/>
    <property type="evidence" value="ECO:0007669"/>
    <property type="project" value="TreeGrafter"/>
</dbReference>
<organism evidence="3 4">
    <name type="scientific">Metschnikowia bicuspidata</name>
    <dbReference type="NCBI Taxonomy" id="27322"/>
    <lineage>
        <taxon>Eukaryota</taxon>
        <taxon>Fungi</taxon>
        <taxon>Dikarya</taxon>
        <taxon>Ascomycota</taxon>
        <taxon>Saccharomycotina</taxon>
        <taxon>Pichiomycetes</taxon>
        <taxon>Metschnikowiaceae</taxon>
        <taxon>Metschnikowia</taxon>
    </lineage>
</organism>
<dbReference type="InterPro" id="IPR051248">
    <property type="entry name" value="UPF0507/Ank_repeat_27"/>
</dbReference>
<dbReference type="PANTHER" id="PTHR24170:SF1">
    <property type="entry name" value="DOMAIN PROTEIN, PUTATIVE (AFU_ORTHOLOGUE AFUA_1G09870)-RELATED"/>
    <property type="match status" value="1"/>
</dbReference>
<dbReference type="GO" id="GO:0000149">
    <property type="term" value="F:SNARE binding"/>
    <property type="evidence" value="ECO:0007669"/>
    <property type="project" value="TreeGrafter"/>
</dbReference>
<accession>A0A4P9ZAS6</accession>
<name>A0A4P9ZAS6_9ASCO</name>
<gene>
    <name evidence="3" type="ORF">METBISCDRAFT_23820</name>
</gene>
<dbReference type="GO" id="GO:0005769">
    <property type="term" value="C:early endosome"/>
    <property type="evidence" value="ECO:0007669"/>
    <property type="project" value="TreeGrafter"/>
</dbReference>
<feature type="domain" description="VPS9" evidence="2">
    <location>
        <begin position="308"/>
        <end position="458"/>
    </location>
</feature>
<dbReference type="GO" id="GO:0005085">
    <property type="term" value="F:guanyl-nucleotide exchange factor activity"/>
    <property type="evidence" value="ECO:0007669"/>
    <property type="project" value="TreeGrafter"/>
</dbReference>
<dbReference type="PANTHER" id="PTHR24170">
    <property type="entry name" value="ANKYRIN REPEAT DOMAIN-CONTAINING PROTEIN 27"/>
    <property type="match status" value="1"/>
</dbReference>
<dbReference type="Proteomes" id="UP000268321">
    <property type="component" value="Unassembled WGS sequence"/>
</dbReference>
<evidence type="ECO:0000313" key="4">
    <source>
        <dbReference type="Proteomes" id="UP000268321"/>
    </source>
</evidence>
<dbReference type="SUPFAM" id="SSF109993">
    <property type="entry name" value="VPS9 domain"/>
    <property type="match status" value="1"/>
</dbReference>
<dbReference type="EMBL" id="ML004471">
    <property type="protein sequence ID" value="RKP29924.1"/>
    <property type="molecule type" value="Genomic_DNA"/>
</dbReference>
<evidence type="ECO:0000313" key="3">
    <source>
        <dbReference type="EMBL" id="RKP29924.1"/>
    </source>
</evidence>
<keyword evidence="4" id="KW-1185">Reference proteome</keyword>
<dbReference type="OrthoDB" id="7464126at2759"/>
<proteinExistence type="inferred from homology"/>
<dbReference type="InterPro" id="IPR003123">
    <property type="entry name" value="VPS9"/>
</dbReference>
<dbReference type="Pfam" id="PF02204">
    <property type="entry name" value="VPS9"/>
    <property type="match status" value="1"/>
</dbReference>
<dbReference type="GO" id="GO:0005886">
    <property type="term" value="C:plasma membrane"/>
    <property type="evidence" value="ECO:0007669"/>
    <property type="project" value="TreeGrafter"/>
</dbReference>
<dbReference type="Gene3D" id="1.25.40.20">
    <property type="entry name" value="Ankyrin repeat-containing domain"/>
    <property type="match status" value="1"/>
</dbReference>
<dbReference type="AlphaFoldDB" id="A0A4P9ZAS6"/>